<dbReference type="PANTHER" id="PTHR35872">
    <property type="entry name" value="INTEGRAL MEMBRANE PROTEIN (AFU_ORTHOLOGUE AFUA_5G07110)"/>
    <property type="match status" value="1"/>
</dbReference>
<protein>
    <submittedName>
        <fullName evidence="3">Uncharacterized protein</fullName>
    </submittedName>
</protein>
<dbReference type="InterPro" id="IPR021369">
    <property type="entry name" value="DUF2985"/>
</dbReference>
<dbReference type="Pfam" id="PF11204">
    <property type="entry name" value="DUF2985"/>
    <property type="match status" value="1"/>
</dbReference>
<feature type="compositionally biased region" description="Basic residues" evidence="1">
    <location>
        <begin position="87"/>
        <end position="97"/>
    </location>
</feature>
<evidence type="ECO:0000256" key="1">
    <source>
        <dbReference type="SAM" id="MobiDB-lite"/>
    </source>
</evidence>
<dbReference type="PANTHER" id="PTHR35872:SF1">
    <property type="entry name" value="ALPHA-L-RHAMNOSIDASE C"/>
    <property type="match status" value="1"/>
</dbReference>
<comment type="caution">
    <text evidence="3">The sequence shown here is derived from an EMBL/GenBank/DDBJ whole genome shotgun (WGS) entry which is preliminary data.</text>
</comment>
<gene>
    <name evidence="3" type="ORF">NA57DRAFT_35795</name>
</gene>
<feature type="region of interest" description="Disordered" evidence="1">
    <location>
        <begin position="464"/>
        <end position="495"/>
    </location>
</feature>
<keyword evidence="2" id="KW-0812">Transmembrane</keyword>
<accession>A0A9P4IKX5</accession>
<keyword evidence="2" id="KW-1133">Transmembrane helix</keyword>
<reference evidence="3" key="1">
    <citation type="journal article" date="2020" name="Stud. Mycol.">
        <title>101 Dothideomycetes genomes: a test case for predicting lifestyles and emergence of pathogens.</title>
        <authorList>
            <person name="Haridas S."/>
            <person name="Albert R."/>
            <person name="Binder M."/>
            <person name="Bloem J."/>
            <person name="Labutti K."/>
            <person name="Salamov A."/>
            <person name="Andreopoulos B."/>
            <person name="Baker S."/>
            <person name="Barry K."/>
            <person name="Bills G."/>
            <person name="Bluhm B."/>
            <person name="Cannon C."/>
            <person name="Castanera R."/>
            <person name="Culley D."/>
            <person name="Daum C."/>
            <person name="Ezra D."/>
            <person name="Gonzalez J."/>
            <person name="Henrissat B."/>
            <person name="Kuo A."/>
            <person name="Liang C."/>
            <person name="Lipzen A."/>
            <person name="Lutzoni F."/>
            <person name="Magnuson J."/>
            <person name="Mondo S."/>
            <person name="Nolan M."/>
            <person name="Ohm R."/>
            <person name="Pangilinan J."/>
            <person name="Park H.-J."/>
            <person name="Ramirez L."/>
            <person name="Alfaro M."/>
            <person name="Sun H."/>
            <person name="Tritt A."/>
            <person name="Yoshinaga Y."/>
            <person name="Zwiers L.-H."/>
            <person name="Turgeon B."/>
            <person name="Goodwin S."/>
            <person name="Spatafora J."/>
            <person name="Crous P."/>
            <person name="Grigoriev I."/>
        </authorList>
    </citation>
    <scope>NUCLEOTIDE SEQUENCE</scope>
    <source>
        <strain evidence="3">CBS 133067</strain>
    </source>
</reference>
<evidence type="ECO:0000256" key="2">
    <source>
        <dbReference type="SAM" id="Phobius"/>
    </source>
</evidence>
<sequence>MQRHISRKGKTSTVDTISSVVSETTTRLRSASVKLMQTDPPLGMWAASSMAAARAPSIGEVRRGYFGEQGWGGEAAETRRRASGHERSRRWTGRRRSSAQSGSGSDGEGTGKRRRTVAAGAHGTEQFPKLEEEPTLESVATPEVVEMIPTRDFNAEDKIEKQRQAEGSKAEVKKSPTFVEAPLPSFLRRDTSGYIHHPKLPWTTSTGIALYAFWKWFLTPLGFLITIYGLNVVAWGGMLFLLLCNAAPAMCHPTCDDINSPRRIWLEVDSQILNALFCVTGFGLAPWRFRDLWWLMVYRLGIQGRSATQRQVGLRRLGGIHSGWFRLPGSDHLGPHVDIPMNGEEPIVVENPAIPIPASKTPPDPLTDVRAPPTKLWKMDFVIWCNVWNTFLQACLCGFMWGRNRYNRPSWATGLFIGLACVIAGLGGIMMFKEGKKVKRVEGVPVPEEQQKALLDLEMQVGWEKSKSTQKDKSSAEKTIGNGGAPEVLKPSSFN</sequence>
<feature type="region of interest" description="Disordered" evidence="1">
    <location>
        <begin position="71"/>
        <end position="138"/>
    </location>
</feature>
<feature type="compositionally biased region" description="Basic and acidic residues" evidence="1">
    <location>
        <begin position="76"/>
        <end position="86"/>
    </location>
</feature>
<proteinExistence type="predicted"/>
<dbReference type="EMBL" id="ML978123">
    <property type="protein sequence ID" value="KAF2101853.1"/>
    <property type="molecule type" value="Genomic_DNA"/>
</dbReference>
<evidence type="ECO:0000313" key="3">
    <source>
        <dbReference type="EMBL" id="KAF2101853.1"/>
    </source>
</evidence>
<keyword evidence="2" id="KW-0472">Membrane</keyword>
<feature type="compositionally biased region" description="Basic and acidic residues" evidence="1">
    <location>
        <begin position="464"/>
        <end position="476"/>
    </location>
</feature>
<keyword evidence="4" id="KW-1185">Reference proteome</keyword>
<name>A0A9P4IKX5_9PEZI</name>
<feature type="transmembrane region" description="Helical" evidence="2">
    <location>
        <begin position="221"/>
        <end position="243"/>
    </location>
</feature>
<organism evidence="3 4">
    <name type="scientific">Rhizodiscina lignyota</name>
    <dbReference type="NCBI Taxonomy" id="1504668"/>
    <lineage>
        <taxon>Eukaryota</taxon>
        <taxon>Fungi</taxon>
        <taxon>Dikarya</taxon>
        <taxon>Ascomycota</taxon>
        <taxon>Pezizomycotina</taxon>
        <taxon>Dothideomycetes</taxon>
        <taxon>Pleosporomycetidae</taxon>
        <taxon>Aulographales</taxon>
        <taxon>Rhizodiscinaceae</taxon>
        <taxon>Rhizodiscina</taxon>
    </lineage>
</organism>
<evidence type="ECO:0000313" key="4">
    <source>
        <dbReference type="Proteomes" id="UP000799772"/>
    </source>
</evidence>
<dbReference type="AlphaFoldDB" id="A0A9P4IKX5"/>
<feature type="transmembrane region" description="Helical" evidence="2">
    <location>
        <begin position="413"/>
        <end position="432"/>
    </location>
</feature>
<dbReference type="Proteomes" id="UP000799772">
    <property type="component" value="Unassembled WGS sequence"/>
</dbReference>
<dbReference type="OrthoDB" id="6407410at2759"/>